<evidence type="ECO:0000313" key="7">
    <source>
        <dbReference type="WormBase" id="C50F4.12"/>
    </source>
</evidence>
<dbReference type="UCSC" id="C50F4.12">
    <property type="organism name" value="c. elegans"/>
</dbReference>
<dbReference type="EMBL" id="BX284605">
    <property type="protein sequence ID" value="CAA94746.1"/>
    <property type="molecule type" value="Genomic_DNA"/>
</dbReference>
<dbReference type="AGR" id="WB:WBGene00008236"/>
<evidence type="ECO:0000256" key="4">
    <source>
        <dbReference type="SAM" id="MobiDB-lite"/>
    </source>
</evidence>
<dbReference type="OMA" id="NPFWLMF"/>
<dbReference type="InterPro" id="IPR038538">
    <property type="entry name" value="MTERF_sf"/>
</dbReference>
<dbReference type="GO" id="GO:0061668">
    <property type="term" value="P:mitochondrial ribosome assembly"/>
    <property type="evidence" value="ECO:0000318"/>
    <property type="project" value="GO_Central"/>
</dbReference>
<dbReference type="eggNOG" id="KOG1267">
    <property type="taxonomic scope" value="Eukaryota"/>
</dbReference>
<dbReference type="Gene3D" id="1.25.70.10">
    <property type="entry name" value="Transcription termination factor 3, mitochondrial"/>
    <property type="match status" value="1"/>
</dbReference>
<dbReference type="CTD" id="179336"/>
<dbReference type="GO" id="GO:0003676">
    <property type="term" value="F:nucleic acid binding"/>
    <property type="evidence" value="ECO:0007669"/>
    <property type="project" value="InterPro"/>
</dbReference>
<keyword evidence="6" id="KW-1185">Reference proteome</keyword>
<dbReference type="SMART" id="SM00733">
    <property type="entry name" value="Mterf"/>
    <property type="match status" value="5"/>
</dbReference>
<dbReference type="FunFam" id="1.25.70.10:FF:000035">
    <property type="entry name" value="Protein CBG19300"/>
    <property type="match status" value="1"/>
</dbReference>
<dbReference type="Reactome" id="R-CEL-5205685">
    <property type="pathway name" value="PINK1-PRKN Mediated Mitophagy"/>
</dbReference>
<name>Q18746_CAEEL</name>
<dbReference type="WormBase" id="C50F4.12">
    <property type="protein sequence ID" value="CE05476"/>
    <property type="gene ID" value="WBGene00008236"/>
</dbReference>
<dbReference type="KEGG" id="cel:CELE_C50F4.12"/>
<evidence type="ECO:0000313" key="5">
    <source>
        <dbReference type="EMBL" id="CAA94746.1"/>
    </source>
</evidence>
<evidence type="ECO:0000256" key="2">
    <source>
        <dbReference type="ARBA" id="ARBA00022946"/>
    </source>
</evidence>
<keyword evidence="3" id="KW-0175">Coiled coil</keyword>
<evidence type="ECO:0000256" key="1">
    <source>
        <dbReference type="ARBA" id="ARBA00007692"/>
    </source>
</evidence>
<proteinExistence type="inferred from homology"/>
<accession>Q18746</accession>
<dbReference type="STRING" id="6239.C50F4.12.1"/>
<dbReference type="PANTHER" id="PTHR13068">
    <property type="entry name" value="CGI-12 PROTEIN-RELATED"/>
    <property type="match status" value="1"/>
</dbReference>
<dbReference type="GO" id="GO:1903108">
    <property type="term" value="P:regulation of mitochondrial transcription"/>
    <property type="evidence" value="ECO:0000318"/>
    <property type="project" value="GO_Central"/>
</dbReference>
<feature type="region of interest" description="Disordered" evidence="4">
    <location>
        <begin position="116"/>
        <end position="135"/>
    </location>
</feature>
<dbReference type="PANTHER" id="PTHR13068:SF112">
    <property type="entry name" value="TRANSCRIPTION TERMINATION FACTOR 3, MITOCHONDRIAL"/>
    <property type="match status" value="1"/>
</dbReference>
<dbReference type="HOGENOM" id="CLU_042536_2_0_1"/>
<reference evidence="5 6" key="1">
    <citation type="journal article" date="1998" name="Science">
        <title>Genome sequence of the nematode C. elegans: a platform for investigating biology.</title>
        <authorList>
            <consortium name="The C. elegans sequencing consortium"/>
            <person name="Sulson J.E."/>
            <person name="Waterston R."/>
        </authorList>
    </citation>
    <scope>NUCLEOTIDE SEQUENCE [LARGE SCALE GENOMIC DNA]</scope>
    <source>
        <strain evidence="5 6">Bristol N2</strain>
    </source>
</reference>
<dbReference type="AlphaFoldDB" id="Q18746"/>
<evidence type="ECO:0000313" key="6">
    <source>
        <dbReference type="Proteomes" id="UP000001940"/>
    </source>
</evidence>
<dbReference type="InterPro" id="IPR003690">
    <property type="entry name" value="MTERF"/>
</dbReference>
<dbReference type="PIR" id="T20118">
    <property type="entry name" value="T20118"/>
</dbReference>
<organism evidence="5 6">
    <name type="scientific">Caenorhabditis elegans</name>
    <dbReference type="NCBI Taxonomy" id="6239"/>
    <lineage>
        <taxon>Eukaryota</taxon>
        <taxon>Metazoa</taxon>
        <taxon>Ecdysozoa</taxon>
        <taxon>Nematoda</taxon>
        <taxon>Chromadorea</taxon>
        <taxon>Rhabditida</taxon>
        <taxon>Rhabditina</taxon>
        <taxon>Rhabditomorpha</taxon>
        <taxon>Rhabditoidea</taxon>
        <taxon>Rhabditidae</taxon>
        <taxon>Peloderinae</taxon>
        <taxon>Caenorhabditis</taxon>
    </lineage>
</organism>
<evidence type="ECO:0000256" key="3">
    <source>
        <dbReference type="SAM" id="Coils"/>
    </source>
</evidence>
<dbReference type="Bgee" id="WBGene00008236">
    <property type="expression patterns" value="Expressed in germ line (C elegans) and 4 other cell types or tissues"/>
</dbReference>
<dbReference type="PaxDb" id="6239-C50F4.12"/>
<dbReference type="Pfam" id="PF02536">
    <property type="entry name" value="mTERF"/>
    <property type="match status" value="1"/>
</dbReference>
<sequence>MTVPASIVRFMGTTAIIGFRQQTRGMTMITPKKPPDLSFKPATQVKTVSEKSLQSSLTDEESQTNLEIIQNFDDKCQIENTREVATISSAIIAEARRLKSETGKATYRKIEYTEGELDHTDLTEPASPSNPHPFDPSELPPVHSHSIVPFVNHSPLLRFLVDIGVDLAEIENTTTVGKHLLRLQIEDVRQKIELMQNEIGFENEAIGPYLTRNPFFLIQDVNDMQTRLNYLELKKFTKSERLKIVDEYRYWLNCNVQLIDSRLGWLQQQFKLSAKATREIIVKEPRIIMFGTGPIERLVKMFNKELNFTTNQLKMLVMEDPRIFMMDSKLVSKTYKYVRDVMKINNETILEHPFILRCSLSVIKSRHDFLKRLGRANYQLAEKKESKIDISEVTDPEGSSKESCDLVSLEHFLHPSDAGFAMLAAKTYPVAFDKFLRNS</sequence>
<dbReference type="InParanoid" id="Q18746"/>
<dbReference type="FunCoup" id="Q18746">
    <property type="interactions" value="2452"/>
</dbReference>
<dbReference type="PhylomeDB" id="Q18746"/>
<dbReference type="Proteomes" id="UP000001940">
    <property type="component" value="Chromosome V"/>
</dbReference>
<dbReference type="RefSeq" id="NP_001379123.1">
    <property type="nucleotide sequence ID" value="NM_001392578.1"/>
</dbReference>
<keyword evidence="2" id="KW-0809">Transit peptide</keyword>
<dbReference type="OrthoDB" id="637682at2759"/>
<dbReference type="GeneID" id="179336"/>
<dbReference type="SMR" id="Q18746"/>
<dbReference type="GO" id="GO:0045892">
    <property type="term" value="P:negative regulation of DNA-templated transcription"/>
    <property type="evidence" value="ECO:0000318"/>
    <property type="project" value="GO_Central"/>
</dbReference>
<comment type="similarity">
    <text evidence="1">Belongs to the mTERF family.</text>
</comment>
<protein>
    <submittedName>
        <fullName evidence="5">Transcription termination factor 3, mitochondrial</fullName>
    </submittedName>
</protein>
<dbReference type="GO" id="GO:0005739">
    <property type="term" value="C:mitochondrion"/>
    <property type="evidence" value="ECO:0000318"/>
    <property type="project" value="GO_Central"/>
</dbReference>
<gene>
    <name evidence="5 7" type="ORF">C50F4.12</name>
    <name evidence="5" type="ORF">CELE_C50F4.12</name>
</gene>
<feature type="coiled-coil region" evidence="3">
    <location>
        <begin position="178"/>
        <end position="205"/>
    </location>
</feature>